<dbReference type="KEGG" id="mah:MEALZ_0787"/>
<evidence type="ECO:0000313" key="2">
    <source>
        <dbReference type="Proteomes" id="UP000008315"/>
    </source>
</evidence>
<sequence>MSADLRAVYTILLIDFSYAVNNCSCFMNIGDEPILVLEQQGEKRDVVHDIFYQHFLKEAGL</sequence>
<gene>
    <name evidence="1" type="ordered locus">MEALZ_0787</name>
</gene>
<organism evidence="1 2">
    <name type="scientific">Methylotuvimicrobium alcaliphilum (strain DSM 19304 / NCIMB 14124 / VKM B-2133 / 20Z)</name>
    <name type="common">Methylomicrobium alcaliphilum</name>
    <dbReference type="NCBI Taxonomy" id="1091494"/>
    <lineage>
        <taxon>Bacteria</taxon>
        <taxon>Pseudomonadati</taxon>
        <taxon>Pseudomonadota</taxon>
        <taxon>Gammaproteobacteria</taxon>
        <taxon>Methylococcales</taxon>
        <taxon>Methylococcaceae</taxon>
        <taxon>Methylotuvimicrobium</taxon>
    </lineage>
</organism>
<evidence type="ECO:0000313" key="1">
    <source>
        <dbReference type="EMBL" id="CCE22481.1"/>
    </source>
</evidence>
<dbReference type="AlphaFoldDB" id="G4T255"/>
<dbReference type="EMBL" id="FO082060">
    <property type="protein sequence ID" value="CCE22481.1"/>
    <property type="molecule type" value="Genomic_DNA"/>
</dbReference>
<proteinExistence type="predicted"/>
<dbReference type="RefSeq" id="WP_014147282.1">
    <property type="nucleotide sequence ID" value="NC_016112.1"/>
</dbReference>
<dbReference type="HOGENOM" id="CLU_2917298_0_0_6"/>
<dbReference type="Proteomes" id="UP000008315">
    <property type="component" value="Chromosome"/>
</dbReference>
<protein>
    <submittedName>
        <fullName evidence="1">Uncharacterized protein</fullName>
    </submittedName>
</protein>
<reference evidence="2" key="1">
    <citation type="journal article" date="2012" name="J. Bacteriol.">
        <title>Genome sequence of the haloalkaliphilic methanotrophic bacterium Methylomicrobium alcaliphilum 20Z.</title>
        <authorList>
            <person name="Vuilleumier S."/>
            <person name="Khmelenina V.N."/>
            <person name="Bringel F."/>
            <person name="Reshetnikov A.S."/>
            <person name="Lajus A."/>
            <person name="Mangenot S."/>
            <person name="Rouy Z."/>
            <person name="Op den Camp H.J."/>
            <person name="Jetten M.S."/>
            <person name="Dispirito A.A."/>
            <person name="Dunfield P."/>
            <person name="Klotz M.G."/>
            <person name="Semrau J.D."/>
            <person name="Stein L.Y."/>
            <person name="Barbe V."/>
            <person name="Medigue C."/>
            <person name="Trotsenko Y.A."/>
            <person name="Kalyuzhnaya M.G."/>
        </authorList>
    </citation>
    <scope>NUCLEOTIDE SEQUENCE [LARGE SCALE GENOMIC DNA]</scope>
    <source>
        <strain evidence="2">DSM 19304 / NCIMB 14124 / VKM B-2133 / 20Z</strain>
    </source>
</reference>
<keyword evidence="2" id="KW-1185">Reference proteome</keyword>
<dbReference type="PATRIC" id="fig|271065.3.peg.807"/>
<name>G4T255_META2</name>
<dbReference type="STRING" id="1091494.MEALZ_0787"/>
<accession>G4T255</accession>